<dbReference type="PANTHER" id="PTHR37916:SF1">
    <property type="entry name" value="COPPER ACQUISITION FACTOR BIM1-LIKE DOMAIN-CONTAINING PROTEIN"/>
    <property type="match status" value="1"/>
</dbReference>
<feature type="chain" id="PRO_5037042610" description="Copper acquisition factor BIM1-like domain-containing protein" evidence="1">
    <location>
        <begin position="17"/>
        <end position="159"/>
    </location>
</feature>
<keyword evidence="1" id="KW-0732">Signal</keyword>
<dbReference type="OrthoDB" id="10022075at2759"/>
<evidence type="ECO:0000313" key="3">
    <source>
        <dbReference type="EnsemblMetazoa" id="XP_038052207.1"/>
    </source>
</evidence>
<accession>A0A913ZK62</accession>
<feature type="signal peptide" evidence="1">
    <location>
        <begin position="1"/>
        <end position="16"/>
    </location>
</feature>
<organism evidence="3 4">
    <name type="scientific">Patiria miniata</name>
    <name type="common">Bat star</name>
    <name type="synonym">Asterina miniata</name>
    <dbReference type="NCBI Taxonomy" id="46514"/>
    <lineage>
        <taxon>Eukaryota</taxon>
        <taxon>Metazoa</taxon>
        <taxon>Echinodermata</taxon>
        <taxon>Eleutherozoa</taxon>
        <taxon>Asterozoa</taxon>
        <taxon>Asteroidea</taxon>
        <taxon>Valvatacea</taxon>
        <taxon>Valvatida</taxon>
        <taxon>Asterinidae</taxon>
        <taxon>Patiria</taxon>
    </lineage>
</organism>
<dbReference type="EnsemblMetazoa" id="XM_038196279.1">
    <property type="protein sequence ID" value="XP_038052207.1"/>
    <property type="gene ID" value="LOC119724948"/>
</dbReference>
<dbReference type="GeneID" id="119724948"/>
<proteinExistence type="predicted"/>
<dbReference type="Pfam" id="PF20238">
    <property type="entry name" value="BIM1-like_dom"/>
    <property type="match status" value="1"/>
</dbReference>
<dbReference type="RefSeq" id="XP_038052207.1">
    <property type="nucleotide sequence ID" value="XM_038196279.1"/>
</dbReference>
<dbReference type="InterPro" id="IPR046530">
    <property type="entry name" value="BIM1-like_dom"/>
</dbReference>
<evidence type="ECO:0000313" key="4">
    <source>
        <dbReference type="Proteomes" id="UP000887568"/>
    </source>
</evidence>
<sequence>MKAVVVLVCLVCAASAHICLLNPHQRGSMRGINTKEADDCGLLHKPCGGRPQEKPAIQIKGGSSYSVVFQKNLNHFASYPNGTATNGYFEISFWTTTQCHVLDKINDSATPSLTLYTQTVTMPDGPLGVSAILQLTYVTNSHDVPMGGIFYQCTDIELF</sequence>
<dbReference type="AlphaFoldDB" id="A0A913ZK62"/>
<keyword evidence="4" id="KW-1185">Reference proteome</keyword>
<dbReference type="Proteomes" id="UP000887568">
    <property type="component" value="Unplaced"/>
</dbReference>
<dbReference type="PANTHER" id="PTHR37916">
    <property type="entry name" value="CHITIN-BINDING TYPE-4 DOMAIN-CONTAINING PROTEIN"/>
    <property type="match status" value="1"/>
</dbReference>
<feature type="domain" description="Copper acquisition factor BIM1-like" evidence="2">
    <location>
        <begin position="15"/>
        <end position="158"/>
    </location>
</feature>
<evidence type="ECO:0000256" key="1">
    <source>
        <dbReference type="SAM" id="SignalP"/>
    </source>
</evidence>
<name>A0A913ZK62_PATMI</name>
<evidence type="ECO:0000259" key="2">
    <source>
        <dbReference type="Pfam" id="PF20238"/>
    </source>
</evidence>
<reference evidence="3" key="1">
    <citation type="submission" date="2022-11" db="UniProtKB">
        <authorList>
            <consortium name="EnsemblMetazoa"/>
        </authorList>
    </citation>
    <scope>IDENTIFICATION</scope>
</reference>
<protein>
    <recommendedName>
        <fullName evidence="2">Copper acquisition factor BIM1-like domain-containing protein</fullName>
    </recommendedName>
</protein>
<dbReference type="OMA" id="DFNAWDM"/>